<organism evidence="3 4">
    <name type="scientific">Sphingomonas ginsenosidivorax</name>
    <dbReference type="NCBI Taxonomy" id="862135"/>
    <lineage>
        <taxon>Bacteria</taxon>
        <taxon>Pseudomonadati</taxon>
        <taxon>Pseudomonadota</taxon>
        <taxon>Alphaproteobacteria</taxon>
        <taxon>Sphingomonadales</taxon>
        <taxon>Sphingomonadaceae</taxon>
        <taxon>Sphingomonas</taxon>
    </lineage>
</organism>
<feature type="compositionally biased region" description="Basic and acidic residues" evidence="1">
    <location>
        <begin position="1"/>
        <end position="17"/>
    </location>
</feature>
<evidence type="ECO:0000313" key="4">
    <source>
        <dbReference type="Proteomes" id="UP000321250"/>
    </source>
</evidence>
<sequence length="132" mass="13927">MTKTPPRHDAPRHEGHPVRHPPLTPLKPPRPPKASRTFGRTMLATGAAAIGLGGALVAVFLRRRKANPSEHAAPDLALGKPHPGPADRAPPAFRPDPTAVPTKAERDALRPATGAASFPDRHDIASRNTPVG</sequence>
<dbReference type="RefSeq" id="WP_147083770.1">
    <property type="nucleotide sequence ID" value="NZ_VOQR01000001.1"/>
</dbReference>
<reference evidence="3 4" key="1">
    <citation type="journal article" date="2013" name="Antonie Van Leeuwenhoek">
        <title>Sphingomonas ginsenosidivorax sp. nov., with the ability to transform ginsenosides.</title>
        <authorList>
            <person name="Jin X.F."/>
            <person name="Kim J.K."/>
            <person name="Liu Q.M."/>
            <person name="Kang M.S."/>
            <person name="He D."/>
            <person name="Jin F.X."/>
            <person name="Kim S.C."/>
            <person name="Im W.T."/>
        </authorList>
    </citation>
    <scope>NUCLEOTIDE SEQUENCE [LARGE SCALE GENOMIC DNA]</scope>
    <source>
        <strain evidence="3 4">KHI67</strain>
    </source>
</reference>
<dbReference type="EMBL" id="VOQR01000001">
    <property type="protein sequence ID" value="TXC72496.1"/>
    <property type="molecule type" value="Genomic_DNA"/>
</dbReference>
<keyword evidence="2" id="KW-1133">Transmembrane helix</keyword>
<keyword evidence="2" id="KW-0812">Transmembrane</keyword>
<dbReference type="Proteomes" id="UP000321250">
    <property type="component" value="Unassembled WGS sequence"/>
</dbReference>
<dbReference type="AlphaFoldDB" id="A0A5C6UJU7"/>
<feature type="region of interest" description="Disordered" evidence="1">
    <location>
        <begin position="1"/>
        <end position="40"/>
    </location>
</feature>
<feature type="compositionally biased region" description="Low complexity" evidence="1">
    <location>
        <begin position="86"/>
        <end position="99"/>
    </location>
</feature>
<protein>
    <submittedName>
        <fullName evidence="3">Uncharacterized protein</fullName>
    </submittedName>
</protein>
<keyword evidence="2" id="KW-0472">Membrane</keyword>
<evidence type="ECO:0000256" key="1">
    <source>
        <dbReference type="SAM" id="MobiDB-lite"/>
    </source>
</evidence>
<feature type="compositionally biased region" description="Pro residues" evidence="1">
    <location>
        <begin position="20"/>
        <end position="32"/>
    </location>
</feature>
<feature type="region of interest" description="Disordered" evidence="1">
    <location>
        <begin position="67"/>
        <end position="132"/>
    </location>
</feature>
<name>A0A5C6UJU7_9SPHN</name>
<proteinExistence type="predicted"/>
<feature type="transmembrane region" description="Helical" evidence="2">
    <location>
        <begin position="41"/>
        <end position="61"/>
    </location>
</feature>
<accession>A0A5C6UJU7</accession>
<evidence type="ECO:0000313" key="3">
    <source>
        <dbReference type="EMBL" id="TXC72496.1"/>
    </source>
</evidence>
<keyword evidence="4" id="KW-1185">Reference proteome</keyword>
<dbReference type="OrthoDB" id="7569414at2"/>
<evidence type="ECO:0000256" key="2">
    <source>
        <dbReference type="SAM" id="Phobius"/>
    </source>
</evidence>
<gene>
    <name evidence="3" type="ORF">FSB78_17220</name>
</gene>
<comment type="caution">
    <text evidence="3">The sequence shown here is derived from an EMBL/GenBank/DDBJ whole genome shotgun (WGS) entry which is preliminary data.</text>
</comment>